<reference evidence="3" key="2">
    <citation type="submission" date="2016-04" db="EMBL/GenBank/DDBJ databases">
        <title>First Complete Genome Sequence of a Subdivision 6 Acidobacterium.</title>
        <authorList>
            <person name="Huang S."/>
            <person name="Vieira S."/>
            <person name="Bunk B."/>
            <person name="Riedel T."/>
            <person name="Sproeer C."/>
            <person name="Overmann J."/>
        </authorList>
    </citation>
    <scope>NUCLEOTIDE SEQUENCE [LARGE SCALE GENOMIC DNA]</scope>
    <source>
        <strain evidence="3">DSM 100886 HEG_-6_39</strain>
    </source>
</reference>
<dbReference type="AlphaFoldDB" id="A0A143PNI0"/>
<dbReference type="KEGG" id="abac:LuPra_02559"/>
<dbReference type="EMBL" id="CP015136">
    <property type="protein sequence ID" value="AMY09344.1"/>
    <property type="molecule type" value="Genomic_DNA"/>
</dbReference>
<evidence type="ECO:0000313" key="2">
    <source>
        <dbReference type="EMBL" id="AMY09344.1"/>
    </source>
</evidence>
<name>A0A143PNI0_LUTPR</name>
<dbReference type="PATRIC" id="fig|1813736.3.peg.2694"/>
<dbReference type="InterPro" id="IPR014973">
    <property type="entry name" value="DUF1835"/>
</dbReference>
<sequence length="425" mass="46682">MPGTSDPYASFRLNLEQQRKRAKDLLRAVRAGDAAARRRLADAVALPGPDAATIKLADAQFAIARELGFRAWRDLRTHVMAQAAAREAITQPGPAVDADMPTLHVRCGSDIKGALEAARFSGDFLAVWDSFPVGPVTDAPDWIAQRARFHADTGTVRDVGYDAFLAELTDADRRLAASAKSYPRVVIWTEHDSHDQLSLIRCLAHYARTGPPSVLELIAVNHFPGSQRFIGLGQLPPEAMWLLWNRREVIDAERLSVGAAAWAALTSGDPRALAAIARTRTPALPHLAPAVHRHLQELPSSVNGLSLTQSLLLQILAREPASVGDLWRVSQGKLEPMPFLGDTMFLHILDQMARGHPAVYERSVIDPAGPFSDRLAITQTGREVLQGVTDWLSLRPPPRWLGGVRIDPSTPNWRWDEARQEVTMA</sequence>
<protein>
    <recommendedName>
        <fullName evidence="1">DUF1835 domain-containing protein</fullName>
    </recommendedName>
</protein>
<reference evidence="2 3" key="1">
    <citation type="journal article" date="2016" name="Genome Announc.">
        <title>First Complete Genome Sequence of a Subdivision 6 Acidobacterium Strain.</title>
        <authorList>
            <person name="Huang S."/>
            <person name="Vieira S."/>
            <person name="Bunk B."/>
            <person name="Riedel T."/>
            <person name="Sproer C."/>
            <person name="Overmann J."/>
        </authorList>
    </citation>
    <scope>NUCLEOTIDE SEQUENCE [LARGE SCALE GENOMIC DNA]</scope>
    <source>
        <strain evidence="3">DSM 100886 HEG_-6_39</strain>
    </source>
</reference>
<feature type="domain" description="DUF1835" evidence="1">
    <location>
        <begin position="105"/>
        <end position="205"/>
    </location>
</feature>
<dbReference type="Proteomes" id="UP000076079">
    <property type="component" value="Chromosome"/>
</dbReference>
<accession>A0A143PNI0</accession>
<dbReference type="Pfam" id="PF08874">
    <property type="entry name" value="DUF1835"/>
    <property type="match status" value="1"/>
</dbReference>
<dbReference type="RefSeq" id="WP_157899093.1">
    <property type="nucleotide sequence ID" value="NZ_CP015136.1"/>
</dbReference>
<evidence type="ECO:0000259" key="1">
    <source>
        <dbReference type="Pfam" id="PF08874"/>
    </source>
</evidence>
<evidence type="ECO:0000313" key="3">
    <source>
        <dbReference type="Proteomes" id="UP000076079"/>
    </source>
</evidence>
<gene>
    <name evidence="2" type="ORF">LuPra_02559</name>
</gene>
<organism evidence="2 3">
    <name type="scientific">Luteitalea pratensis</name>
    <dbReference type="NCBI Taxonomy" id="1855912"/>
    <lineage>
        <taxon>Bacteria</taxon>
        <taxon>Pseudomonadati</taxon>
        <taxon>Acidobacteriota</taxon>
        <taxon>Vicinamibacteria</taxon>
        <taxon>Vicinamibacterales</taxon>
        <taxon>Vicinamibacteraceae</taxon>
        <taxon>Luteitalea</taxon>
    </lineage>
</organism>
<proteinExistence type="predicted"/>
<keyword evidence="3" id="KW-1185">Reference proteome</keyword>
<dbReference type="OrthoDB" id="580907at2"/>